<sequence>MTLTPEQFNKLVTRDEFNKLVEDVGEIKGDVKKILTAVDGIAKKHETFEQELASNQAAHDRFQVDIDKLKVHARLQA</sequence>
<gene>
    <name evidence="1" type="ORF">A2242_02730</name>
</gene>
<protein>
    <submittedName>
        <fullName evidence="1">Uncharacterized protein</fullName>
    </submittedName>
</protein>
<dbReference type="STRING" id="1797995.A2242_02730"/>
<accession>A0A1F5SPU9</accession>
<dbReference type="Proteomes" id="UP000178925">
    <property type="component" value="Unassembled WGS sequence"/>
</dbReference>
<evidence type="ECO:0000313" key="1">
    <source>
        <dbReference type="EMBL" id="OGF28566.1"/>
    </source>
</evidence>
<evidence type="ECO:0000313" key="2">
    <source>
        <dbReference type="Proteomes" id="UP000178925"/>
    </source>
</evidence>
<proteinExistence type="predicted"/>
<dbReference type="EMBL" id="MFGC01000009">
    <property type="protein sequence ID" value="OGF28566.1"/>
    <property type="molecule type" value="Genomic_DNA"/>
</dbReference>
<reference evidence="1 2" key="1">
    <citation type="journal article" date="2016" name="Nat. Commun.">
        <title>Thousands of microbial genomes shed light on interconnected biogeochemical processes in an aquifer system.</title>
        <authorList>
            <person name="Anantharaman K."/>
            <person name="Brown C.T."/>
            <person name="Hug L.A."/>
            <person name="Sharon I."/>
            <person name="Castelle C.J."/>
            <person name="Probst A.J."/>
            <person name="Thomas B.C."/>
            <person name="Singh A."/>
            <person name="Wilkins M.J."/>
            <person name="Karaoz U."/>
            <person name="Brodie E.L."/>
            <person name="Williams K.H."/>
            <person name="Hubbard S.S."/>
            <person name="Banfield J.F."/>
        </authorList>
    </citation>
    <scope>NUCLEOTIDE SEQUENCE [LARGE SCALE GENOMIC DNA]</scope>
</reference>
<name>A0A1F5SPU9_9BACT</name>
<organism evidence="1 2">
    <name type="scientific">Candidatus Falkowbacteria bacterium RIFOXYA2_FULL_47_9</name>
    <dbReference type="NCBI Taxonomy" id="1797995"/>
    <lineage>
        <taxon>Bacteria</taxon>
        <taxon>Candidatus Falkowiibacteriota</taxon>
    </lineage>
</organism>
<comment type="caution">
    <text evidence="1">The sequence shown here is derived from an EMBL/GenBank/DDBJ whole genome shotgun (WGS) entry which is preliminary data.</text>
</comment>
<dbReference type="AlphaFoldDB" id="A0A1F5SPU9"/>